<evidence type="ECO:0000259" key="1">
    <source>
        <dbReference type="Pfam" id="PF18116"/>
    </source>
</evidence>
<proteinExistence type="predicted"/>
<gene>
    <name evidence="2" type="ORF">KIN20_005589</name>
</gene>
<evidence type="ECO:0000313" key="3">
    <source>
        <dbReference type="Proteomes" id="UP001196413"/>
    </source>
</evidence>
<comment type="caution">
    <text evidence="2">The sequence shown here is derived from an EMBL/GenBank/DDBJ whole genome shotgun (WGS) entry which is preliminary data.</text>
</comment>
<dbReference type="InterPro" id="IPR011993">
    <property type="entry name" value="PH-like_dom_sf"/>
</dbReference>
<dbReference type="Pfam" id="PF18116">
    <property type="entry name" value="SNX17_FERM_C"/>
    <property type="match status" value="1"/>
</dbReference>
<sequence>MIGRRQLVLVNTGQKEKQHHVFRATRIHVWKICEIIAKQGPKLFQFEYLVEKDSFRWITLSTDHAILISMLIHSMGAEILHERNNLKGDRRVQRKSCGLHSNALVTTDNHSDKSTATVEAEIYDTKSGNGDMLPTCNVVNHKSLIEVVRTGIVALVSNDKSDIPDESDPLGVRQHSDVFTTITDTLPIKEDVSIVLTDNDL</sequence>
<dbReference type="EMBL" id="JAHQIW010000772">
    <property type="protein sequence ID" value="KAJ1349912.1"/>
    <property type="molecule type" value="Genomic_DNA"/>
</dbReference>
<dbReference type="AlphaFoldDB" id="A0AAD5MJ47"/>
<reference evidence="2" key="1">
    <citation type="submission" date="2021-06" db="EMBL/GenBank/DDBJ databases">
        <title>Parelaphostrongylus tenuis whole genome reference sequence.</title>
        <authorList>
            <person name="Garwood T.J."/>
            <person name="Larsen P.A."/>
            <person name="Fountain-Jones N.M."/>
            <person name="Garbe J.R."/>
            <person name="Macchietto M.G."/>
            <person name="Kania S.A."/>
            <person name="Gerhold R.W."/>
            <person name="Richards J.E."/>
            <person name="Wolf T.M."/>
        </authorList>
    </citation>
    <scope>NUCLEOTIDE SEQUENCE</scope>
    <source>
        <strain evidence="2">MNPRO001-30</strain>
        <tissue evidence="2">Meninges</tissue>
    </source>
</reference>
<dbReference type="Gene3D" id="2.30.29.30">
    <property type="entry name" value="Pleckstrin-homology domain (PH domain)/Phosphotyrosine-binding domain (PTB)"/>
    <property type="match status" value="1"/>
</dbReference>
<name>A0AAD5MJ47_PARTN</name>
<keyword evidence="3" id="KW-1185">Reference proteome</keyword>
<accession>A0AAD5MJ47</accession>
<evidence type="ECO:0000313" key="2">
    <source>
        <dbReference type="EMBL" id="KAJ1349912.1"/>
    </source>
</evidence>
<dbReference type="InterPro" id="IPR040842">
    <property type="entry name" value="SNX17/31_FERM"/>
</dbReference>
<protein>
    <recommendedName>
        <fullName evidence="1">Sorting nexin-17/31 FERM domain-containing protein</fullName>
    </recommendedName>
</protein>
<organism evidence="2 3">
    <name type="scientific">Parelaphostrongylus tenuis</name>
    <name type="common">Meningeal worm</name>
    <dbReference type="NCBI Taxonomy" id="148309"/>
    <lineage>
        <taxon>Eukaryota</taxon>
        <taxon>Metazoa</taxon>
        <taxon>Ecdysozoa</taxon>
        <taxon>Nematoda</taxon>
        <taxon>Chromadorea</taxon>
        <taxon>Rhabditida</taxon>
        <taxon>Rhabditina</taxon>
        <taxon>Rhabditomorpha</taxon>
        <taxon>Strongyloidea</taxon>
        <taxon>Metastrongylidae</taxon>
        <taxon>Parelaphostrongylus</taxon>
    </lineage>
</organism>
<feature type="domain" description="Sorting nexin-17/31 FERM" evidence="1">
    <location>
        <begin position="2"/>
        <end position="79"/>
    </location>
</feature>
<dbReference type="Proteomes" id="UP001196413">
    <property type="component" value="Unassembled WGS sequence"/>
</dbReference>